<dbReference type="AlphaFoldDB" id="A0A1N7SR65"/>
<dbReference type="RefSeq" id="WP_087738627.1">
    <property type="nucleotide sequence ID" value="NZ_CYGY02000072.1"/>
</dbReference>
<protein>
    <recommendedName>
        <fullName evidence="3">Lipoprotein</fullName>
    </recommendedName>
</protein>
<proteinExistence type="predicted"/>
<gene>
    <name evidence="1" type="ORF">BN2476_720008</name>
</gene>
<accession>A0A1N7SR65</accession>
<dbReference type="PROSITE" id="PS51257">
    <property type="entry name" value="PROKAR_LIPOPROTEIN"/>
    <property type="match status" value="1"/>
</dbReference>
<keyword evidence="2" id="KW-1185">Reference proteome</keyword>
<organism evidence="1 2">
    <name type="scientific">Paraburkholderia piptadeniae</name>
    <dbReference type="NCBI Taxonomy" id="1701573"/>
    <lineage>
        <taxon>Bacteria</taxon>
        <taxon>Pseudomonadati</taxon>
        <taxon>Pseudomonadota</taxon>
        <taxon>Betaproteobacteria</taxon>
        <taxon>Burkholderiales</taxon>
        <taxon>Burkholderiaceae</taxon>
        <taxon>Paraburkholderia</taxon>
    </lineage>
</organism>
<name>A0A1N7SR65_9BURK</name>
<dbReference type="EMBL" id="CYGY02000072">
    <property type="protein sequence ID" value="SIT49809.1"/>
    <property type="molecule type" value="Genomic_DNA"/>
</dbReference>
<evidence type="ECO:0000313" key="2">
    <source>
        <dbReference type="Proteomes" id="UP000195569"/>
    </source>
</evidence>
<evidence type="ECO:0000313" key="1">
    <source>
        <dbReference type="EMBL" id="SIT49809.1"/>
    </source>
</evidence>
<sequence length="70" mass="7230">MKKLLTLAAVVTATIGLGGCVVAPPYGYAYAPDYGYGYAPGYYAAPSVSVGVGYSCCWGHGGWGHGGWHR</sequence>
<dbReference type="Proteomes" id="UP000195569">
    <property type="component" value="Unassembled WGS sequence"/>
</dbReference>
<reference evidence="1" key="1">
    <citation type="submission" date="2016-12" db="EMBL/GenBank/DDBJ databases">
        <authorList>
            <person name="Moulin L."/>
        </authorList>
    </citation>
    <scope>NUCLEOTIDE SEQUENCE [LARGE SCALE GENOMIC DNA]</scope>
    <source>
        <strain evidence="1">STM 7183</strain>
    </source>
</reference>
<evidence type="ECO:0008006" key="3">
    <source>
        <dbReference type="Google" id="ProtNLM"/>
    </source>
</evidence>
<comment type="caution">
    <text evidence="1">The sequence shown here is derived from an EMBL/GenBank/DDBJ whole genome shotgun (WGS) entry which is preliminary data.</text>
</comment>